<comment type="caution">
    <text evidence="1">The sequence shown here is derived from an EMBL/GenBank/DDBJ whole genome shotgun (WGS) entry which is preliminary data.</text>
</comment>
<accession>A0ABQ9J3R5</accession>
<gene>
    <name evidence="1" type="ORF">NQ317_000806</name>
</gene>
<reference evidence="1" key="1">
    <citation type="journal article" date="2023" name="Insect Mol. Biol.">
        <title>Genome sequencing provides insights into the evolution of gene families encoding plant cell wall-degrading enzymes in longhorned beetles.</title>
        <authorList>
            <person name="Shin N.R."/>
            <person name="Okamura Y."/>
            <person name="Kirsch R."/>
            <person name="Pauchet Y."/>
        </authorList>
    </citation>
    <scope>NUCLEOTIDE SEQUENCE</scope>
    <source>
        <tissue evidence="1">Midgut</tissue>
    </source>
</reference>
<sequence length="69" mass="7970">MASMIFFSPDSELEYALKEAWKPFRQNELHPVICNPTDGDSDEYLLPIVLADLHYCNFLNALYLDNETS</sequence>
<protein>
    <submittedName>
        <fullName evidence="1">Uncharacterized protein</fullName>
    </submittedName>
</protein>
<dbReference type="Proteomes" id="UP001162164">
    <property type="component" value="Unassembled WGS sequence"/>
</dbReference>
<name>A0ABQ9J3R5_9CUCU</name>
<dbReference type="EMBL" id="JAPWTJ010001308">
    <property type="protein sequence ID" value="KAJ8972722.1"/>
    <property type="molecule type" value="Genomic_DNA"/>
</dbReference>
<organism evidence="1 2">
    <name type="scientific">Molorchus minor</name>
    <dbReference type="NCBI Taxonomy" id="1323400"/>
    <lineage>
        <taxon>Eukaryota</taxon>
        <taxon>Metazoa</taxon>
        <taxon>Ecdysozoa</taxon>
        <taxon>Arthropoda</taxon>
        <taxon>Hexapoda</taxon>
        <taxon>Insecta</taxon>
        <taxon>Pterygota</taxon>
        <taxon>Neoptera</taxon>
        <taxon>Endopterygota</taxon>
        <taxon>Coleoptera</taxon>
        <taxon>Polyphaga</taxon>
        <taxon>Cucujiformia</taxon>
        <taxon>Chrysomeloidea</taxon>
        <taxon>Cerambycidae</taxon>
        <taxon>Lamiinae</taxon>
        <taxon>Monochamini</taxon>
        <taxon>Molorchus</taxon>
    </lineage>
</organism>
<evidence type="ECO:0000313" key="1">
    <source>
        <dbReference type="EMBL" id="KAJ8972722.1"/>
    </source>
</evidence>
<proteinExistence type="predicted"/>
<keyword evidence="2" id="KW-1185">Reference proteome</keyword>
<evidence type="ECO:0000313" key="2">
    <source>
        <dbReference type="Proteomes" id="UP001162164"/>
    </source>
</evidence>